<dbReference type="Gene3D" id="3.50.40.10">
    <property type="entry name" value="Phenylalanyl-trna Synthetase, Chain B, domain 3"/>
    <property type="match status" value="1"/>
</dbReference>
<accession>A0A1T4YHN4</accession>
<dbReference type="AlphaFoldDB" id="A0A1T4YHN4"/>
<dbReference type="GO" id="GO:0003723">
    <property type="term" value="F:RNA binding"/>
    <property type="evidence" value="ECO:0007669"/>
    <property type="project" value="InterPro"/>
</dbReference>
<name>A0A1T4YHN4_9BACL</name>
<dbReference type="InterPro" id="IPR020825">
    <property type="entry name" value="Phe-tRNA_synthase-like_B3/B4"/>
</dbReference>
<evidence type="ECO:0000313" key="3">
    <source>
        <dbReference type="Proteomes" id="UP000190042"/>
    </source>
</evidence>
<dbReference type="SUPFAM" id="SSF56037">
    <property type="entry name" value="PheT/TilS domain"/>
    <property type="match status" value="1"/>
</dbReference>
<evidence type="ECO:0000259" key="1">
    <source>
        <dbReference type="SMART" id="SM00873"/>
    </source>
</evidence>
<dbReference type="GO" id="GO:0004826">
    <property type="term" value="F:phenylalanine-tRNA ligase activity"/>
    <property type="evidence" value="ECO:0007669"/>
    <property type="project" value="InterPro"/>
</dbReference>
<sequence>MWVILMQLTIHPSIFTKIPDFKLGIIHYTKTIVSASPQMLKGRLQLFQEQLYFELLDKELIEFPGLAEWQSIWRTLGSDPLTNPSAMEVLMRKIRARKYTPSFHSAEDLNTFFSLQYEIPTVIYDSDKIAGNIQLALGTAEDGYEGLNNHFNTFDKLLLLTDDYSPFGSPHVDSIRTAVTEETINILQLLFIRPSLDSTEAIQLTEACAKMFTSINGGNHFSTVLNAQNSSCDIDNGVK</sequence>
<proteinExistence type="predicted"/>
<dbReference type="Pfam" id="PF03483">
    <property type="entry name" value="B3_4"/>
    <property type="match status" value="1"/>
</dbReference>
<dbReference type="PANTHER" id="PTHR39209:SF2">
    <property type="entry name" value="CYTOPLASMIC PROTEIN"/>
    <property type="match status" value="1"/>
</dbReference>
<dbReference type="Proteomes" id="UP000190042">
    <property type="component" value="Unassembled WGS sequence"/>
</dbReference>
<gene>
    <name evidence="2" type="ORF">SAMN04244570_2588</name>
</gene>
<dbReference type="SMART" id="SM00873">
    <property type="entry name" value="B3_4"/>
    <property type="match status" value="1"/>
</dbReference>
<dbReference type="InterPro" id="IPR005146">
    <property type="entry name" value="B3/B4_tRNA-bd"/>
</dbReference>
<dbReference type="PANTHER" id="PTHR39209">
    <property type="match status" value="1"/>
</dbReference>
<dbReference type="EMBL" id="FUYJ01000005">
    <property type="protein sequence ID" value="SKB01078.1"/>
    <property type="molecule type" value="Genomic_DNA"/>
</dbReference>
<keyword evidence="3" id="KW-1185">Reference proteome</keyword>
<reference evidence="3" key="1">
    <citation type="submission" date="2017-02" db="EMBL/GenBank/DDBJ databases">
        <authorList>
            <person name="Varghese N."/>
            <person name="Submissions S."/>
        </authorList>
    </citation>
    <scope>NUCLEOTIDE SEQUENCE [LARGE SCALE GENOMIC DNA]</scope>
    <source>
        <strain evidence="3">DSM 23966</strain>
    </source>
</reference>
<evidence type="ECO:0000313" key="2">
    <source>
        <dbReference type="EMBL" id="SKB01078.1"/>
    </source>
</evidence>
<organism evidence="2 3">
    <name type="scientific">Sporosarcina newyorkensis</name>
    <dbReference type="NCBI Taxonomy" id="759851"/>
    <lineage>
        <taxon>Bacteria</taxon>
        <taxon>Bacillati</taxon>
        <taxon>Bacillota</taxon>
        <taxon>Bacilli</taxon>
        <taxon>Bacillales</taxon>
        <taxon>Caryophanaceae</taxon>
        <taxon>Sporosarcina</taxon>
    </lineage>
</organism>
<dbReference type="RefSeq" id="WP_078817871.1">
    <property type="nucleotide sequence ID" value="NZ_FUYJ01000005.1"/>
</dbReference>
<protein>
    <submittedName>
        <fullName evidence="2">B3/B4 domain-containing protein (DNA/RNA-binding domain of Phe-tRNA-synthetase)</fullName>
    </submittedName>
</protein>
<feature type="domain" description="B3/B4 tRNA-binding" evidence="1">
    <location>
        <begin position="67"/>
        <end position="217"/>
    </location>
</feature>